<gene>
    <name evidence="1" type="primary">dsrH</name>
    <name evidence="1" type="ORF">AWR36_003175</name>
</gene>
<proteinExistence type="predicted"/>
<dbReference type="InterPro" id="IPR027396">
    <property type="entry name" value="DsrEFH-like"/>
</dbReference>
<dbReference type="RefSeq" id="WP_067080801.1">
    <property type="nucleotide sequence ID" value="NZ_LRFG02000001.1"/>
</dbReference>
<dbReference type="Pfam" id="PF04077">
    <property type="entry name" value="DsrH"/>
    <property type="match status" value="1"/>
</dbReference>
<dbReference type="EMBL" id="LRFG02000001">
    <property type="protein sequence ID" value="PCO06762.1"/>
    <property type="molecule type" value="Genomic_DNA"/>
</dbReference>
<evidence type="ECO:0000313" key="1">
    <source>
        <dbReference type="EMBL" id="PCO06762.1"/>
    </source>
</evidence>
<organism evidence="1 2">
    <name type="scientific">Microbulbifer flavimaris</name>
    <dbReference type="NCBI Taxonomy" id="1781068"/>
    <lineage>
        <taxon>Bacteria</taxon>
        <taxon>Pseudomonadati</taxon>
        <taxon>Pseudomonadota</taxon>
        <taxon>Gammaproteobacteria</taxon>
        <taxon>Cellvibrionales</taxon>
        <taxon>Microbulbiferaceae</taxon>
        <taxon>Microbulbifer</taxon>
    </lineage>
</organism>
<dbReference type="Gene3D" id="3.40.1260.10">
    <property type="entry name" value="DsrEFH-like"/>
    <property type="match status" value="1"/>
</dbReference>
<protein>
    <submittedName>
        <fullName evidence="1">Sulfurtransferase complex subunit TusB</fullName>
    </submittedName>
</protein>
<dbReference type="PANTHER" id="PTHR37526:SF1">
    <property type="entry name" value="PROTEIN TUSB"/>
    <property type="match status" value="1"/>
</dbReference>
<sequence length="92" mass="9670">MALHIVNRSPYRSSALRDCLNTMAEGDALLLIEDGVYAASASAQAGAMPAGTYCLGADADARGVSVSDAIARIDDARWVALCVEHTPVVSWF</sequence>
<keyword evidence="2" id="KW-1185">Reference proteome</keyword>
<reference evidence="1" key="1">
    <citation type="submission" date="2017-08" db="EMBL/GenBank/DDBJ databases">
        <title>Microbulbifer marisrubri sp. nov., a halophilic alphaproteobacterium isolated from marine sediment of the Yellow Sea, China.</title>
        <authorList>
            <person name="Zhang G."/>
            <person name="Xiong Q."/>
        </authorList>
    </citation>
    <scope>NUCLEOTIDE SEQUENCE [LARGE SCALE GENOMIC DNA]</scope>
    <source>
        <strain evidence="1">WRN-8</strain>
    </source>
</reference>
<evidence type="ECO:0000313" key="2">
    <source>
        <dbReference type="Proteomes" id="UP000218427"/>
    </source>
</evidence>
<comment type="caution">
    <text evidence="1">The sequence shown here is derived from an EMBL/GenBank/DDBJ whole genome shotgun (WGS) entry which is preliminary data.</text>
</comment>
<accession>A0ABX4I2W7</accession>
<dbReference type="PANTHER" id="PTHR37526">
    <property type="entry name" value="PROTEIN TUSB"/>
    <property type="match status" value="1"/>
</dbReference>
<dbReference type="Proteomes" id="UP000218427">
    <property type="component" value="Unassembled WGS sequence"/>
</dbReference>
<dbReference type="SUPFAM" id="SSF75169">
    <property type="entry name" value="DsrEFH-like"/>
    <property type="match status" value="1"/>
</dbReference>
<dbReference type="NCBIfam" id="TIGR03011">
    <property type="entry name" value="sulf_tusB_dsrH"/>
    <property type="match status" value="1"/>
</dbReference>
<name>A0ABX4I2W7_9GAMM</name>
<dbReference type="InterPro" id="IPR007215">
    <property type="entry name" value="Sulphur_relay_TusB/DsrH"/>
</dbReference>